<dbReference type="OrthoDB" id="3365801at2759"/>
<accession>A0A9R0JJK7</accession>
<evidence type="ECO:0000256" key="1">
    <source>
        <dbReference type="ARBA" id="ARBA00000900"/>
    </source>
</evidence>
<evidence type="ECO:0000313" key="9">
    <source>
        <dbReference type="RefSeq" id="XP_021837146.1"/>
    </source>
</evidence>
<dbReference type="KEGG" id="soe:110776886"/>
<keyword evidence="5" id="KW-0862">Zinc</keyword>
<dbReference type="SUPFAM" id="SSF57850">
    <property type="entry name" value="RING/U-box"/>
    <property type="match status" value="1"/>
</dbReference>
<organism evidence="8 9">
    <name type="scientific">Spinacia oleracea</name>
    <name type="common">Spinach</name>
    <dbReference type="NCBI Taxonomy" id="3562"/>
    <lineage>
        <taxon>Eukaryota</taxon>
        <taxon>Viridiplantae</taxon>
        <taxon>Streptophyta</taxon>
        <taxon>Embryophyta</taxon>
        <taxon>Tracheophyta</taxon>
        <taxon>Spermatophyta</taxon>
        <taxon>Magnoliopsida</taxon>
        <taxon>eudicotyledons</taxon>
        <taxon>Gunneridae</taxon>
        <taxon>Pentapetalae</taxon>
        <taxon>Caryophyllales</taxon>
        <taxon>Chenopodiaceae</taxon>
        <taxon>Chenopodioideae</taxon>
        <taxon>Anserineae</taxon>
        <taxon>Spinacia</taxon>
    </lineage>
</organism>
<evidence type="ECO:0000256" key="4">
    <source>
        <dbReference type="ARBA" id="ARBA00022771"/>
    </source>
</evidence>
<keyword evidence="3" id="KW-0479">Metal-binding</keyword>
<sequence length="224" mass="25594">MKLLNGNTLYEFTVAQSGGDTPLSTDSEDFQIEFRYRNFQSRLQSQRSIGFTRNGSSSSSSSSSFMADVLQEFDVPETTRSDMAAHFNFYVDRLSRRICNRRGSISSIFISVCLDAKELSPERAAAIQSRIESGRRESERERDVRRVAVEREVAPLLPADKSVVEGLERRVTVFGEERECSICLEKIGEGVEVIRLPCAHIYHTDCITQWLQRTHFCPFCRFKL</sequence>
<dbReference type="GO" id="GO:0016567">
    <property type="term" value="P:protein ubiquitination"/>
    <property type="evidence" value="ECO:0000318"/>
    <property type="project" value="GO_Central"/>
</dbReference>
<dbReference type="GO" id="GO:0005737">
    <property type="term" value="C:cytoplasm"/>
    <property type="evidence" value="ECO:0000318"/>
    <property type="project" value="GO_Central"/>
</dbReference>
<dbReference type="Proteomes" id="UP000813463">
    <property type="component" value="Chromosome 5"/>
</dbReference>
<protein>
    <recommendedName>
        <fullName evidence="2">RING-type E3 ubiquitin transferase</fullName>
        <ecNumber evidence="2">2.3.2.27</ecNumber>
    </recommendedName>
</protein>
<evidence type="ECO:0000313" key="8">
    <source>
        <dbReference type="Proteomes" id="UP000813463"/>
    </source>
</evidence>
<dbReference type="InterPro" id="IPR001841">
    <property type="entry name" value="Znf_RING"/>
</dbReference>
<dbReference type="PANTHER" id="PTHR15710:SF196">
    <property type="entry name" value="F6A14.12 PROTEIN-RELATED"/>
    <property type="match status" value="1"/>
</dbReference>
<dbReference type="GO" id="GO:0008270">
    <property type="term" value="F:zinc ion binding"/>
    <property type="evidence" value="ECO:0007669"/>
    <property type="project" value="UniProtKB-KW"/>
</dbReference>
<dbReference type="PANTHER" id="PTHR15710">
    <property type="entry name" value="E3 UBIQUITIN-PROTEIN LIGASE PRAJA"/>
    <property type="match status" value="1"/>
</dbReference>
<comment type="catalytic activity">
    <reaction evidence="1">
        <text>S-ubiquitinyl-[E2 ubiquitin-conjugating enzyme]-L-cysteine + [acceptor protein]-L-lysine = [E2 ubiquitin-conjugating enzyme]-L-cysteine + N(6)-ubiquitinyl-[acceptor protein]-L-lysine.</text>
        <dbReference type="EC" id="2.3.2.27"/>
    </reaction>
</comment>
<dbReference type="GO" id="GO:0061630">
    <property type="term" value="F:ubiquitin protein ligase activity"/>
    <property type="evidence" value="ECO:0000318"/>
    <property type="project" value="GO_Central"/>
</dbReference>
<evidence type="ECO:0000256" key="2">
    <source>
        <dbReference type="ARBA" id="ARBA00012483"/>
    </source>
</evidence>
<keyword evidence="4 6" id="KW-0863">Zinc-finger</keyword>
<evidence type="ECO:0000256" key="6">
    <source>
        <dbReference type="PROSITE-ProRule" id="PRU00175"/>
    </source>
</evidence>
<dbReference type="CDD" id="cd16454">
    <property type="entry name" value="RING-H2_PA-TM-RING"/>
    <property type="match status" value="1"/>
</dbReference>
<dbReference type="Pfam" id="PF13639">
    <property type="entry name" value="zf-RING_2"/>
    <property type="match status" value="1"/>
</dbReference>
<reference evidence="8" key="1">
    <citation type="journal article" date="2021" name="Nat. Commun.">
        <title>Genomic analyses provide insights into spinach domestication and the genetic basis of agronomic traits.</title>
        <authorList>
            <person name="Cai X."/>
            <person name="Sun X."/>
            <person name="Xu C."/>
            <person name="Sun H."/>
            <person name="Wang X."/>
            <person name="Ge C."/>
            <person name="Zhang Z."/>
            <person name="Wang Q."/>
            <person name="Fei Z."/>
            <person name="Jiao C."/>
            <person name="Wang Q."/>
        </authorList>
    </citation>
    <scope>NUCLEOTIDE SEQUENCE [LARGE SCALE GENOMIC DNA]</scope>
    <source>
        <strain evidence="8">cv. Varoflay</strain>
    </source>
</reference>
<keyword evidence="8" id="KW-1185">Reference proteome</keyword>
<feature type="domain" description="RING-type" evidence="7">
    <location>
        <begin position="180"/>
        <end position="221"/>
    </location>
</feature>
<dbReference type="RefSeq" id="XP_021837146.1">
    <property type="nucleotide sequence ID" value="XM_021981454.2"/>
</dbReference>
<evidence type="ECO:0000256" key="3">
    <source>
        <dbReference type="ARBA" id="ARBA00022723"/>
    </source>
</evidence>
<dbReference type="Gene3D" id="3.30.40.10">
    <property type="entry name" value="Zinc/RING finger domain, C3HC4 (zinc finger)"/>
    <property type="match status" value="1"/>
</dbReference>
<name>A0A9R0JJK7_SPIOL</name>
<dbReference type="GeneID" id="110776886"/>
<dbReference type="SMART" id="SM00184">
    <property type="entry name" value="RING"/>
    <property type="match status" value="1"/>
</dbReference>
<evidence type="ECO:0000259" key="7">
    <source>
        <dbReference type="PROSITE" id="PS50089"/>
    </source>
</evidence>
<proteinExistence type="predicted"/>
<evidence type="ECO:0000256" key="5">
    <source>
        <dbReference type="ARBA" id="ARBA00022833"/>
    </source>
</evidence>
<dbReference type="PROSITE" id="PS50089">
    <property type="entry name" value="ZF_RING_2"/>
    <property type="match status" value="1"/>
</dbReference>
<gene>
    <name evidence="9" type="primary">LOC110776886</name>
</gene>
<dbReference type="InterPro" id="IPR013083">
    <property type="entry name" value="Znf_RING/FYVE/PHD"/>
</dbReference>
<reference evidence="9" key="2">
    <citation type="submission" date="2025-08" db="UniProtKB">
        <authorList>
            <consortium name="RefSeq"/>
        </authorList>
    </citation>
    <scope>IDENTIFICATION</scope>
    <source>
        <tissue evidence="9">Leaf</tissue>
    </source>
</reference>
<dbReference type="AlphaFoldDB" id="A0A9R0JJK7"/>
<dbReference type="EC" id="2.3.2.27" evidence="2"/>